<keyword evidence="2" id="KW-1133">Transmembrane helix</keyword>
<gene>
    <name evidence="3" type="ORF">NC653_000305</name>
</gene>
<evidence type="ECO:0000256" key="1">
    <source>
        <dbReference type="SAM" id="MobiDB-lite"/>
    </source>
</evidence>
<keyword evidence="4" id="KW-1185">Reference proteome</keyword>
<protein>
    <submittedName>
        <fullName evidence="3">Uncharacterized protein</fullName>
    </submittedName>
</protein>
<reference evidence="3 4" key="1">
    <citation type="journal article" date="2023" name="Mol. Ecol. Resour.">
        <title>Chromosome-level genome assembly of a triploid poplar Populus alba 'Berolinensis'.</title>
        <authorList>
            <person name="Chen S."/>
            <person name="Yu Y."/>
            <person name="Wang X."/>
            <person name="Wang S."/>
            <person name="Zhang T."/>
            <person name="Zhou Y."/>
            <person name="He R."/>
            <person name="Meng N."/>
            <person name="Wang Y."/>
            <person name="Liu W."/>
            <person name="Liu Z."/>
            <person name="Liu J."/>
            <person name="Guo Q."/>
            <person name="Huang H."/>
            <person name="Sederoff R.R."/>
            <person name="Wang G."/>
            <person name="Qu G."/>
            <person name="Chen S."/>
        </authorList>
    </citation>
    <scope>NUCLEOTIDE SEQUENCE [LARGE SCALE GENOMIC DNA]</scope>
    <source>
        <strain evidence="3">SC-2020</strain>
    </source>
</reference>
<proteinExistence type="predicted"/>
<dbReference type="AlphaFoldDB" id="A0AAD6RIB1"/>
<keyword evidence="2" id="KW-0812">Transmembrane</keyword>
<comment type="caution">
    <text evidence="3">The sequence shown here is derived from an EMBL/GenBank/DDBJ whole genome shotgun (WGS) entry which is preliminary data.</text>
</comment>
<name>A0AAD6RIB1_9ROSI</name>
<evidence type="ECO:0000313" key="4">
    <source>
        <dbReference type="Proteomes" id="UP001164929"/>
    </source>
</evidence>
<evidence type="ECO:0000256" key="2">
    <source>
        <dbReference type="SAM" id="Phobius"/>
    </source>
</evidence>
<feature type="region of interest" description="Disordered" evidence="1">
    <location>
        <begin position="34"/>
        <end position="65"/>
    </location>
</feature>
<dbReference type="Proteomes" id="UP001164929">
    <property type="component" value="Chromosome 1"/>
</dbReference>
<feature type="transmembrane region" description="Helical" evidence="2">
    <location>
        <begin position="158"/>
        <end position="177"/>
    </location>
</feature>
<accession>A0AAD6RIB1</accession>
<organism evidence="3 4">
    <name type="scientific">Populus alba x Populus x berolinensis</name>
    <dbReference type="NCBI Taxonomy" id="444605"/>
    <lineage>
        <taxon>Eukaryota</taxon>
        <taxon>Viridiplantae</taxon>
        <taxon>Streptophyta</taxon>
        <taxon>Embryophyta</taxon>
        <taxon>Tracheophyta</taxon>
        <taxon>Spermatophyta</taxon>
        <taxon>Magnoliopsida</taxon>
        <taxon>eudicotyledons</taxon>
        <taxon>Gunneridae</taxon>
        <taxon>Pentapetalae</taxon>
        <taxon>rosids</taxon>
        <taxon>fabids</taxon>
        <taxon>Malpighiales</taxon>
        <taxon>Salicaceae</taxon>
        <taxon>Saliceae</taxon>
        <taxon>Populus</taxon>
    </lineage>
</organism>
<keyword evidence="2" id="KW-0472">Membrane</keyword>
<feature type="transmembrane region" description="Helical" evidence="2">
    <location>
        <begin position="184"/>
        <end position="212"/>
    </location>
</feature>
<evidence type="ECO:0000313" key="3">
    <source>
        <dbReference type="EMBL" id="KAJ7009570.1"/>
    </source>
</evidence>
<sequence>MGSHVALVKGNRQIGFQVARENRLLGECGSVARENRLGKPNRPLPKLQPARTQQPAPDPPPLSSLFLRSASQRRAQTQPQHAINDPAAVIVTPHRRRGKEEETETSRIHRFPFSAVARGRTRRHCSHSPQKSFPAISGVFRDCFPEAKMKIPLVVPPLSSPFFSSVLVFPARCFVFCSSLAHYLCFLALVLCFQCSSLVKSMGVLLLFGFLMRGDEVEDDVSSSVAEVMKEFYRPSPLFPSASGFFSSCVLCLFLKKPEATNVRSFSLLLPPCVLWQRVSSTRPRHWQRMGSLASTGNVWKQVAVRPQGPPAARLWVSVRSVLLSMAGSCLGEDDDLQTAPFWLEGNEQIGVNGLWGLLSFGWFQGRLKEIEGMNGGGRVFTSYAMMVKEKRLSEKWEMVALVL</sequence>
<dbReference type="EMBL" id="JAQIZT010000001">
    <property type="protein sequence ID" value="KAJ7009570.1"/>
    <property type="molecule type" value="Genomic_DNA"/>
</dbReference>